<protein>
    <recommendedName>
        <fullName evidence="1">Zinc-binding loop region of homing endonuclease domain-containing protein</fullName>
    </recommendedName>
</protein>
<evidence type="ECO:0000259" key="1">
    <source>
        <dbReference type="Pfam" id="PF05551"/>
    </source>
</evidence>
<dbReference type="InterPro" id="IPR044925">
    <property type="entry name" value="His-Me_finger_sf"/>
</dbReference>
<organism evidence="2 3">
    <name type="scientific">Escherichia phage tonijn</name>
    <dbReference type="NCBI Taxonomy" id="2696450"/>
    <lineage>
        <taxon>Viruses</taxon>
        <taxon>Duplodnaviria</taxon>
        <taxon>Heunggongvirae</taxon>
        <taxon>Uroviricota</taxon>
        <taxon>Caudoviricetes</taxon>
        <taxon>Drexlerviridae</taxon>
        <taxon>Tempevirinae</taxon>
        <taxon>Warwickvirus</taxon>
        <taxon>Warwickvirus tonijn</taxon>
    </lineage>
</organism>
<dbReference type="GO" id="GO:0004519">
    <property type="term" value="F:endonuclease activity"/>
    <property type="evidence" value="ECO:0007669"/>
    <property type="project" value="InterPro"/>
</dbReference>
<dbReference type="Pfam" id="PF05551">
    <property type="entry name" value="zf-His_Me_endon"/>
    <property type="match status" value="1"/>
</dbReference>
<sequence>MDDCMPFPGYRNKDGYGQVCINGVVVGAHRLAYCRANNLSLNDIRGMVVRHRCDNPPCCNPDHLEIGTQRDNVIDCIKRGRFKSNAGVNNPRAKLNYDTAEEIRKEYASGVVSMGALAEKYMVGKSTIKRVIDRSIW</sequence>
<gene>
    <name evidence="2" type="ORF">tonijn_60</name>
</gene>
<dbReference type="SUPFAM" id="SSF54060">
    <property type="entry name" value="His-Me finger endonucleases"/>
    <property type="match status" value="1"/>
</dbReference>
<evidence type="ECO:0000313" key="3">
    <source>
        <dbReference type="Proteomes" id="UP000464306"/>
    </source>
</evidence>
<dbReference type="InterPro" id="IPR008704">
    <property type="entry name" value="Endonuclease_Zinc-binding_loop"/>
</dbReference>
<dbReference type="EMBL" id="MN850641">
    <property type="protein sequence ID" value="QHR74876.1"/>
    <property type="molecule type" value="Genomic_DNA"/>
</dbReference>
<dbReference type="InterPro" id="IPR044930">
    <property type="entry name" value="Homing_endonuclease_His-Me"/>
</dbReference>
<accession>A0A6B9XCL9</accession>
<feature type="domain" description="Zinc-binding loop region of homing endonuclease" evidence="1">
    <location>
        <begin position="19"/>
        <end position="73"/>
    </location>
</feature>
<proteinExistence type="predicted"/>
<dbReference type="Proteomes" id="UP000464306">
    <property type="component" value="Segment"/>
</dbReference>
<keyword evidence="3" id="KW-1185">Reference proteome</keyword>
<reference evidence="3" key="1">
    <citation type="submission" date="2019-12" db="EMBL/GenBank/DDBJ databases">
        <authorList>
            <person name="Olsen N.S."/>
            <person name="Junco L.M.F."/>
            <person name="Kot W."/>
            <person name="Hansen L.H."/>
        </authorList>
    </citation>
    <scope>NUCLEOTIDE SEQUENCE [LARGE SCALE GENOMIC DNA]</scope>
</reference>
<evidence type="ECO:0000313" key="2">
    <source>
        <dbReference type="EMBL" id="QHR74876.1"/>
    </source>
</evidence>
<name>A0A6B9XCL9_9CAUD</name>
<dbReference type="Gene3D" id="3.90.75.10">
    <property type="entry name" value="Homing Intron 3 (I-ppo) Encoded Endonuclease, Chain A"/>
    <property type="match status" value="1"/>
</dbReference>